<evidence type="ECO:0000313" key="5">
    <source>
        <dbReference type="EMBL" id="KGF25568.1"/>
    </source>
</evidence>
<reference evidence="5 6" key="1">
    <citation type="submission" date="2014-07" db="EMBL/GenBank/DDBJ databases">
        <authorList>
            <person name="McCorrison J."/>
            <person name="Sanka R."/>
            <person name="Torralba M."/>
            <person name="Gillis M."/>
            <person name="Haft D.H."/>
            <person name="Methe B."/>
            <person name="Sutton G."/>
            <person name="Nelson K.E."/>
        </authorList>
    </citation>
    <scope>NUCLEOTIDE SEQUENCE [LARGE SCALE GENOMIC DNA]</scope>
    <source>
        <strain evidence="5 6">DNF00040</strain>
    </source>
</reference>
<dbReference type="CDD" id="cd01029">
    <property type="entry name" value="TOPRIM_primases"/>
    <property type="match status" value="1"/>
</dbReference>
<feature type="domain" description="Primase C-terminal 2" evidence="2">
    <location>
        <begin position="8"/>
        <end position="78"/>
    </location>
</feature>
<dbReference type="AlphaFoldDB" id="A0A095YT29"/>
<evidence type="ECO:0000313" key="6">
    <source>
        <dbReference type="Proteomes" id="UP000029629"/>
    </source>
</evidence>
<dbReference type="Pfam" id="PF08707">
    <property type="entry name" value="PriCT_2"/>
    <property type="match status" value="1"/>
</dbReference>
<gene>
    <name evidence="5" type="ORF">HMPREF2130_11065</name>
</gene>
<feature type="compositionally biased region" description="Basic and acidic residues" evidence="1">
    <location>
        <begin position="604"/>
        <end position="623"/>
    </location>
</feature>
<comment type="caution">
    <text evidence="5">The sequence shown here is derived from an EMBL/GenBank/DDBJ whole genome shotgun (WGS) entry which is preliminary data.</text>
</comment>
<feature type="domain" description="Large polyvalent protein-associated" evidence="4">
    <location>
        <begin position="466"/>
        <end position="553"/>
    </location>
</feature>
<feature type="compositionally biased region" description="Basic and acidic residues" evidence="1">
    <location>
        <begin position="583"/>
        <end position="594"/>
    </location>
</feature>
<feature type="region of interest" description="Disordered" evidence="1">
    <location>
        <begin position="87"/>
        <end position="115"/>
    </location>
</feature>
<dbReference type="InterPro" id="IPR006171">
    <property type="entry name" value="TOPRIM_dom"/>
</dbReference>
<dbReference type="InterPro" id="IPR014819">
    <property type="entry name" value="PriCT_2"/>
</dbReference>
<accession>A0A095YT29</accession>
<evidence type="ECO:0000259" key="4">
    <source>
        <dbReference type="Pfam" id="PF18821"/>
    </source>
</evidence>
<dbReference type="RefSeq" id="WP_052043715.1">
    <property type="nucleotide sequence ID" value="NZ_JRNI01000092.1"/>
</dbReference>
<evidence type="ECO:0000256" key="1">
    <source>
        <dbReference type="SAM" id="MobiDB-lite"/>
    </source>
</evidence>
<dbReference type="eggNOG" id="COG4643">
    <property type="taxonomic scope" value="Bacteria"/>
</dbReference>
<name>A0A095YT29_9BURK</name>
<protein>
    <recommendedName>
        <fullName evidence="7">Toprim domain-containing protein</fullName>
    </recommendedName>
</protein>
<evidence type="ECO:0008006" key="7">
    <source>
        <dbReference type="Google" id="ProtNLM"/>
    </source>
</evidence>
<dbReference type="Proteomes" id="UP000029629">
    <property type="component" value="Unassembled WGS sequence"/>
</dbReference>
<dbReference type="OrthoDB" id="8905164at2"/>
<feature type="compositionally biased region" description="Basic and acidic residues" evidence="1">
    <location>
        <begin position="88"/>
        <end position="115"/>
    </location>
</feature>
<dbReference type="InterPro" id="IPR040677">
    <property type="entry name" value="LPD7"/>
</dbReference>
<feature type="region of interest" description="Disordered" evidence="1">
    <location>
        <begin position="403"/>
        <end position="451"/>
    </location>
</feature>
<feature type="region of interest" description="Disordered" evidence="1">
    <location>
        <begin position="567"/>
        <end position="630"/>
    </location>
</feature>
<proteinExistence type="predicted"/>
<dbReference type="GO" id="GO:0016817">
    <property type="term" value="F:hydrolase activity, acting on acid anhydrides"/>
    <property type="evidence" value="ECO:0007669"/>
    <property type="project" value="InterPro"/>
</dbReference>
<evidence type="ECO:0000259" key="3">
    <source>
        <dbReference type="Pfam" id="PF13362"/>
    </source>
</evidence>
<organism evidence="5 6">
    <name type="scientific">Oligella urethralis DNF00040</name>
    <dbReference type="NCBI Taxonomy" id="1401065"/>
    <lineage>
        <taxon>Bacteria</taxon>
        <taxon>Pseudomonadati</taxon>
        <taxon>Pseudomonadota</taxon>
        <taxon>Betaproteobacteria</taxon>
        <taxon>Burkholderiales</taxon>
        <taxon>Alcaligenaceae</taxon>
        <taxon>Oligella</taxon>
    </lineage>
</organism>
<keyword evidence="6" id="KW-1185">Reference proteome</keyword>
<sequence>MTDRLEVERALNFISSDMPREDWARIGAALKTEFGEEGFDIFNNWSQDAPNYDLSATKSTWKSLRPGFINIETVFFEALKSGYTPNKTDFKQLSPEEKARRDKERQERLEKAEAERQKAAQTAKVKAQGLFKRGHAVDPNHPYLLKKGITSPSALEGIKQLGNQLLIPARQNKEIVAVQKIGPEGGKYFGKDEALAGSAFLLGDAKKAKTEGIILAEGFATGASLNKATGLPVLIVFSAYNQVNVAQSIANLDAKHVFIAADNDQQTKNAGLKFANRAADILGDKATVLMPQFSELDVTQFQAKHGQDKFPSDFNDLHELKGIQALSDYFDLGAPEKTTQDISTEDHLMQDNRQDYDIPENYDTSERPAYLDDVPMFDDSGQPIYDAAPVNRIEADLERMASKPINEPDEPVKKANQEGPAKQTEAEEVDTGVKQPAQETPSPTPSKEAIVTDLKYKAPPESLYGKYICKDGHYVDPNQRTTIFEDKGKQLVTTRNDAKTVHDMLEVAKEKGWTHVKLSGTKEFKRQAFIEAESQGISTSGYQPTQADLAIVEKLRQERSLNKIYEVPEQEQAVNPEAPTQAHNKEPSAPEEAKAPSQQEQAPEEAKAQPQKEEQTPEMKAKAASEAAELKAQNMAPSDALLETSAKADIDSDVKKTDIGAQQIPSEIAIAADKIKQSGLSSSLSKRGKQVFNMYVELGSQVAAGMNKHFRTQAMRNLDTNMDKAINGTALNMPEPIKAMHEKERQVTAPTIQVKEQERNQDKVMEIER</sequence>
<dbReference type="Pfam" id="PF13362">
    <property type="entry name" value="Toprim_3"/>
    <property type="match status" value="1"/>
</dbReference>
<evidence type="ECO:0000259" key="2">
    <source>
        <dbReference type="Pfam" id="PF08707"/>
    </source>
</evidence>
<dbReference type="Pfam" id="PF18821">
    <property type="entry name" value="LPD7"/>
    <property type="match status" value="1"/>
</dbReference>
<feature type="domain" description="Toprim" evidence="3">
    <location>
        <begin position="213"/>
        <end position="322"/>
    </location>
</feature>
<dbReference type="EMBL" id="JRNI01000092">
    <property type="protein sequence ID" value="KGF25568.1"/>
    <property type="molecule type" value="Genomic_DNA"/>
</dbReference>
<dbReference type="InterPro" id="IPR034154">
    <property type="entry name" value="TOPRIM_DnaG/twinkle"/>
</dbReference>